<dbReference type="SUPFAM" id="SSF47729">
    <property type="entry name" value="IHF-like DNA-binding proteins"/>
    <property type="match status" value="1"/>
</dbReference>
<protein>
    <submittedName>
        <fullName evidence="5">HU family DNA-binding protein</fullName>
    </submittedName>
</protein>
<dbReference type="EMBL" id="JARJFB010000246">
    <property type="protein sequence ID" value="MEA0971744.1"/>
    <property type="molecule type" value="Genomic_DNA"/>
</dbReference>
<dbReference type="InterPro" id="IPR010992">
    <property type="entry name" value="IHF-like_DNA-bd_dom_sf"/>
</dbReference>
<evidence type="ECO:0000313" key="5">
    <source>
        <dbReference type="EMBL" id="MEA0971744.1"/>
    </source>
</evidence>
<dbReference type="GO" id="GO:0003677">
    <property type="term" value="F:DNA binding"/>
    <property type="evidence" value="ECO:0007669"/>
    <property type="project" value="UniProtKB-KW"/>
</dbReference>
<evidence type="ECO:0000256" key="1">
    <source>
        <dbReference type="ARBA" id="ARBA00010529"/>
    </source>
</evidence>
<keyword evidence="6" id="KW-1185">Reference proteome</keyword>
<dbReference type="Proteomes" id="UP001291687">
    <property type="component" value="Unassembled WGS sequence"/>
</dbReference>
<proteinExistence type="inferred from homology"/>
<gene>
    <name evidence="5" type="ORF">Megvenef_01731</name>
</gene>
<evidence type="ECO:0000256" key="2">
    <source>
        <dbReference type="ARBA" id="ARBA00023067"/>
    </source>
</evidence>
<dbReference type="SMART" id="SM00411">
    <property type="entry name" value="BHL"/>
    <property type="match status" value="1"/>
</dbReference>
<dbReference type="PANTHER" id="PTHR33175">
    <property type="entry name" value="DNA-BINDING PROTEIN HU"/>
    <property type="match status" value="1"/>
</dbReference>
<sequence>MNKQEFVTYIAEQNKCTKAEAEKNIDMFTSSVIDAMGQGNEISLIGFGQFYTTKIAERAGRNPRSGEAIQIKAYTQPKFKVGQKLKDAVNQK</sequence>
<dbReference type="PRINTS" id="PR01727">
    <property type="entry name" value="DNABINDINGHU"/>
</dbReference>
<keyword evidence="3 5" id="KW-0238">DNA-binding</keyword>
<comment type="caution">
    <text evidence="5">The sequence shown here is derived from an EMBL/GenBank/DDBJ whole genome shotgun (WGS) entry which is preliminary data.</text>
</comment>
<name>A0ABU5NF31_9RICK</name>
<dbReference type="Gene3D" id="4.10.520.10">
    <property type="entry name" value="IHF-like DNA-binding proteins"/>
    <property type="match status" value="1"/>
</dbReference>
<dbReference type="CDD" id="cd13831">
    <property type="entry name" value="HU"/>
    <property type="match status" value="1"/>
</dbReference>
<dbReference type="InterPro" id="IPR000119">
    <property type="entry name" value="Hist_DNA-bd"/>
</dbReference>
<evidence type="ECO:0000256" key="4">
    <source>
        <dbReference type="RuleBase" id="RU003939"/>
    </source>
</evidence>
<organism evidence="5 6">
    <name type="scientific">Candidatus Megaera venefica</name>
    <dbReference type="NCBI Taxonomy" id="2055910"/>
    <lineage>
        <taxon>Bacteria</taxon>
        <taxon>Pseudomonadati</taxon>
        <taxon>Pseudomonadota</taxon>
        <taxon>Alphaproteobacteria</taxon>
        <taxon>Rickettsiales</taxon>
        <taxon>Rickettsiaceae</taxon>
        <taxon>Candidatus Megaera</taxon>
    </lineage>
</organism>
<evidence type="ECO:0000313" key="6">
    <source>
        <dbReference type="Proteomes" id="UP001291687"/>
    </source>
</evidence>
<evidence type="ECO:0000256" key="3">
    <source>
        <dbReference type="ARBA" id="ARBA00023125"/>
    </source>
</evidence>
<dbReference type="Pfam" id="PF00216">
    <property type="entry name" value="Bac_DNA_binding"/>
    <property type="match status" value="1"/>
</dbReference>
<accession>A0ABU5NF31</accession>
<dbReference type="RefSeq" id="WP_322777664.1">
    <property type="nucleotide sequence ID" value="NZ_JARJFB010000246.1"/>
</dbReference>
<reference evidence="5 6" key="1">
    <citation type="submission" date="2023-03" db="EMBL/GenBank/DDBJ databases">
        <title>Host association and intracellularity evolved multiple times independently in the Rickettsiales.</title>
        <authorList>
            <person name="Castelli M."/>
            <person name="Nardi T."/>
            <person name="Gammuto L."/>
            <person name="Bellinzona G."/>
            <person name="Sabaneyeva E."/>
            <person name="Potekhin A."/>
            <person name="Serra V."/>
            <person name="Petroni G."/>
            <person name="Sassera D."/>
        </authorList>
    </citation>
    <scope>NUCLEOTIDE SEQUENCE [LARGE SCALE GENOMIC DNA]</scope>
    <source>
        <strain evidence="5 6">Sr 2-6</strain>
    </source>
</reference>
<comment type="similarity">
    <text evidence="1 4">Belongs to the bacterial histone-like protein family.</text>
</comment>
<dbReference type="PANTHER" id="PTHR33175:SF3">
    <property type="entry name" value="DNA-BINDING PROTEIN HU-BETA"/>
    <property type="match status" value="1"/>
</dbReference>
<keyword evidence="2" id="KW-0226">DNA condensation</keyword>